<dbReference type="EMBL" id="CAXAMN010003136">
    <property type="protein sequence ID" value="CAK9003108.1"/>
    <property type="molecule type" value="Genomic_DNA"/>
</dbReference>
<proteinExistence type="predicted"/>
<evidence type="ECO:0000313" key="2">
    <source>
        <dbReference type="Proteomes" id="UP001642484"/>
    </source>
</evidence>
<dbReference type="PANTHER" id="PTHR10762:SF1">
    <property type="entry name" value="2-(3-AMINO-3-CARBOXYPROPYL)HISTIDINE SYNTHASE SUBUNIT 1"/>
    <property type="match status" value="1"/>
</dbReference>
<dbReference type="Pfam" id="PF01866">
    <property type="entry name" value="Diphthamide_syn"/>
    <property type="match status" value="1"/>
</dbReference>
<dbReference type="PANTHER" id="PTHR10762">
    <property type="entry name" value="DIPHTHAMIDE BIOSYNTHESIS PROTEIN"/>
    <property type="match status" value="1"/>
</dbReference>
<dbReference type="Gene3D" id="3.40.50.11860">
    <property type="entry name" value="Diphthamide synthesis DPH1/DPH2 domain 3"/>
    <property type="match status" value="1"/>
</dbReference>
<dbReference type="InterPro" id="IPR042265">
    <property type="entry name" value="DPH1/DPH2_3"/>
</dbReference>
<dbReference type="Proteomes" id="UP001642484">
    <property type="component" value="Unassembled WGS sequence"/>
</dbReference>
<dbReference type="NCBIfam" id="TIGR00322">
    <property type="entry name" value="diphth2_R"/>
    <property type="match status" value="1"/>
</dbReference>
<dbReference type="SFLD" id="SFLDS00032">
    <property type="entry name" value="Radical_SAM_3-amino-3-carboxyp"/>
    <property type="match status" value="1"/>
</dbReference>
<gene>
    <name evidence="1" type="ORF">CCMP2556_LOCUS7154</name>
</gene>
<evidence type="ECO:0008006" key="3">
    <source>
        <dbReference type="Google" id="ProtNLM"/>
    </source>
</evidence>
<reference evidence="1 2" key="1">
    <citation type="submission" date="2024-02" db="EMBL/GenBank/DDBJ databases">
        <authorList>
            <person name="Chen Y."/>
            <person name="Shah S."/>
            <person name="Dougan E. K."/>
            <person name="Thang M."/>
            <person name="Chan C."/>
        </authorList>
    </citation>
    <scope>NUCLEOTIDE SEQUENCE [LARGE SCALE GENOMIC DNA]</scope>
</reference>
<name>A0ABP0IKH8_9DINO</name>
<accession>A0ABP0IKH8</accession>
<organism evidence="1 2">
    <name type="scientific">Durusdinium trenchii</name>
    <dbReference type="NCBI Taxonomy" id="1381693"/>
    <lineage>
        <taxon>Eukaryota</taxon>
        <taxon>Sar</taxon>
        <taxon>Alveolata</taxon>
        <taxon>Dinophyceae</taxon>
        <taxon>Suessiales</taxon>
        <taxon>Symbiodiniaceae</taxon>
        <taxon>Durusdinium</taxon>
    </lineage>
</organism>
<protein>
    <recommendedName>
        <fullName evidence="3">Diphthamide biosynthesis protein 1</fullName>
    </recommendedName>
</protein>
<comment type="caution">
    <text evidence="1">The sequence shown here is derived from an EMBL/GenBank/DDBJ whole genome shotgun (WGS) entry which is preliminary data.</text>
</comment>
<dbReference type="InterPro" id="IPR016435">
    <property type="entry name" value="DPH1/DPH2"/>
</dbReference>
<keyword evidence="2" id="KW-1185">Reference proteome</keyword>
<sequence length="104" mass="11408">MNCRKNRGDDLSSEKNCQVGLILGTLGRQGSVGVLEEIEQLLQKRGVAHFIILLSEISPERLALMSKVDAWVQVACPRLSMDWGSSAYSKPMLTSYEAHVAFGA</sequence>
<evidence type="ECO:0000313" key="1">
    <source>
        <dbReference type="EMBL" id="CAK9003108.1"/>
    </source>
</evidence>